<sequence>MPKISQLKLEIRGNDPQSDSVGGNMGIGSNMKGGITSKGGNTGNFFGGPSSWDPYSKGIDPNLLRSSLASRGVSVPSKKLEDLKREKHIISEAKTEVPSGDNKPASLIINSEGGLPTNRKKTLKDAVKPKHKRKKRGSASTNGS</sequence>
<feature type="region of interest" description="Disordered" evidence="1">
    <location>
        <begin position="92"/>
        <end position="144"/>
    </location>
</feature>
<accession>A0AAN7RBF2</accession>
<organism evidence="2 3">
    <name type="scientific">Trapa natans</name>
    <name type="common">Water chestnut</name>
    <dbReference type="NCBI Taxonomy" id="22666"/>
    <lineage>
        <taxon>Eukaryota</taxon>
        <taxon>Viridiplantae</taxon>
        <taxon>Streptophyta</taxon>
        <taxon>Embryophyta</taxon>
        <taxon>Tracheophyta</taxon>
        <taxon>Spermatophyta</taxon>
        <taxon>Magnoliopsida</taxon>
        <taxon>eudicotyledons</taxon>
        <taxon>Gunneridae</taxon>
        <taxon>Pentapetalae</taxon>
        <taxon>rosids</taxon>
        <taxon>malvids</taxon>
        <taxon>Myrtales</taxon>
        <taxon>Lythraceae</taxon>
        <taxon>Trapa</taxon>
    </lineage>
</organism>
<gene>
    <name evidence="2" type="ORF">SAY86_013209</name>
</gene>
<evidence type="ECO:0000313" key="2">
    <source>
        <dbReference type="EMBL" id="KAK4795215.1"/>
    </source>
</evidence>
<feature type="compositionally biased region" description="Gly residues" evidence="1">
    <location>
        <begin position="36"/>
        <end position="46"/>
    </location>
</feature>
<evidence type="ECO:0000256" key="1">
    <source>
        <dbReference type="SAM" id="MobiDB-lite"/>
    </source>
</evidence>
<dbReference type="AlphaFoldDB" id="A0AAN7RBF2"/>
<comment type="caution">
    <text evidence="2">The sequence shown here is derived from an EMBL/GenBank/DDBJ whole genome shotgun (WGS) entry which is preliminary data.</text>
</comment>
<name>A0AAN7RBF2_TRANT</name>
<dbReference type="Proteomes" id="UP001346149">
    <property type="component" value="Unassembled WGS sequence"/>
</dbReference>
<proteinExistence type="predicted"/>
<feature type="region of interest" description="Disordered" evidence="1">
    <location>
        <begin position="1"/>
        <end position="59"/>
    </location>
</feature>
<evidence type="ECO:0000313" key="3">
    <source>
        <dbReference type="Proteomes" id="UP001346149"/>
    </source>
</evidence>
<reference evidence="2 3" key="1">
    <citation type="journal article" date="2023" name="Hortic Res">
        <title>Pangenome of water caltrop reveals structural variations and asymmetric subgenome divergence after allopolyploidization.</title>
        <authorList>
            <person name="Zhang X."/>
            <person name="Chen Y."/>
            <person name="Wang L."/>
            <person name="Yuan Y."/>
            <person name="Fang M."/>
            <person name="Shi L."/>
            <person name="Lu R."/>
            <person name="Comes H.P."/>
            <person name="Ma Y."/>
            <person name="Chen Y."/>
            <person name="Huang G."/>
            <person name="Zhou Y."/>
            <person name="Zheng Z."/>
            <person name="Qiu Y."/>
        </authorList>
    </citation>
    <scope>NUCLEOTIDE SEQUENCE [LARGE SCALE GENOMIC DNA]</scope>
    <source>
        <strain evidence="2">F231</strain>
    </source>
</reference>
<protein>
    <submittedName>
        <fullName evidence="2">Uncharacterized protein</fullName>
    </submittedName>
</protein>
<keyword evidence="3" id="KW-1185">Reference proteome</keyword>
<dbReference type="EMBL" id="JAXQNO010000007">
    <property type="protein sequence ID" value="KAK4795215.1"/>
    <property type="molecule type" value="Genomic_DNA"/>
</dbReference>